<dbReference type="Gene3D" id="3.40.640.10">
    <property type="entry name" value="Type I PLP-dependent aspartate aminotransferase-like (Major domain)"/>
    <property type="match status" value="1"/>
</dbReference>
<evidence type="ECO:0000256" key="1">
    <source>
        <dbReference type="ARBA" id="ARBA00005384"/>
    </source>
</evidence>
<dbReference type="PANTHER" id="PTHR46577:SF1">
    <property type="entry name" value="HTH-TYPE TRANSCRIPTIONAL REGULATORY PROTEIN GABR"/>
    <property type="match status" value="1"/>
</dbReference>
<dbReference type="Proteomes" id="UP001148313">
    <property type="component" value="Unassembled WGS sequence"/>
</dbReference>
<dbReference type="SMART" id="SM00345">
    <property type="entry name" value="HTH_GNTR"/>
    <property type="match status" value="1"/>
</dbReference>
<evidence type="ECO:0000256" key="3">
    <source>
        <dbReference type="ARBA" id="ARBA00023015"/>
    </source>
</evidence>
<evidence type="ECO:0000256" key="4">
    <source>
        <dbReference type="ARBA" id="ARBA00023125"/>
    </source>
</evidence>
<keyword evidence="5" id="KW-0804">Transcription</keyword>
<dbReference type="InterPro" id="IPR015424">
    <property type="entry name" value="PyrdxlP-dep_Trfase"/>
</dbReference>
<keyword evidence="7" id="KW-0808">Transferase</keyword>
<keyword evidence="7" id="KW-0032">Aminotransferase</keyword>
<dbReference type="CDD" id="cd07377">
    <property type="entry name" value="WHTH_GntR"/>
    <property type="match status" value="1"/>
</dbReference>
<comment type="similarity">
    <text evidence="1">In the C-terminal section; belongs to the class-I pyridoxal-phosphate-dependent aminotransferase family.</text>
</comment>
<dbReference type="GO" id="GO:0008483">
    <property type="term" value="F:transaminase activity"/>
    <property type="evidence" value="ECO:0007669"/>
    <property type="project" value="UniProtKB-KW"/>
</dbReference>
<dbReference type="InterPro" id="IPR036388">
    <property type="entry name" value="WH-like_DNA-bd_sf"/>
</dbReference>
<keyword evidence="2" id="KW-0663">Pyridoxal phosphate</keyword>
<dbReference type="InterPro" id="IPR015421">
    <property type="entry name" value="PyrdxlP-dep_Trfase_major"/>
</dbReference>
<name>A0ABT4VQX2_9HYPH</name>
<dbReference type="InterPro" id="IPR036390">
    <property type="entry name" value="WH_DNA-bd_sf"/>
</dbReference>
<keyword evidence="4" id="KW-0238">DNA-binding</keyword>
<keyword evidence="8" id="KW-1185">Reference proteome</keyword>
<dbReference type="InterPro" id="IPR000524">
    <property type="entry name" value="Tscrpt_reg_HTH_GntR"/>
</dbReference>
<dbReference type="SUPFAM" id="SSF46785">
    <property type="entry name" value="Winged helix' DNA-binding domain"/>
    <property type="match status" value="1"/>
</dbReference>
<keyword evidence="3" id="KW-0805">Transcription regulation</keyword>
<dbReference type="Gene3D" id="1.10.10.10">
    <property type="entry name" value="Winged helix-like DNA-binding domain superfamily/Winged helix DNA-binding domain"/>
    <property type="match status" value="1"/>
</dbReference>
<gene>
    <name evidence="7" type="ORF">OOZ53_14065</name>
</gene>
<dbReference type="RefSeq" id="WP_271090240.1">
    <property type="nucleotide sequence ID" value="NZ_JAPJZH010000008.1"/>
</dbReference>
<dbReference type="PROSITE" id="PS50949">
    <property type="entry name" value="HTH_GNTR"/>
    <property type="match status" value="1"/>
</dbReference>
<reference evidence="7" key="1">
    <citation type="submission" date="2022-11" db="EMBL/GenBank/DDBJ databases">
        <title>Hoeflea poritis sp. nov., isolated from scleractinian coral Porites lutea.</title>
        <authorList>
            <person name="Zhang G."/>
            <person name="Wei Q."/>
            <person name="Cai L."/>
        </authorList>
    </citation>
    <scope>NUCLEOTIDE SEQUENCE</scope>
    <source>
        <strain evidence="7">E7-10</strain>
    </source>
</reference>
<comment type="caution">
    <text evidence="7">The sequence shown here is derived from an EMBL/GenBank/DDBJ whole genome shotgun (WGS) entry which is preliminary data.</text>
</comment>
<evidence type="ECO:0000259" key="6">
    <source>
        <dbReference type="PROSITE" id="PS50949"/>
    </source>
</evidence>
<evidence type="ECO:0000313" key="7">
    <source>
        <dbReference type="EMBL" id="MDA4846487.1"/>
    </source>
</evidence>
<dbReference type="InterPro" id="IPR051446">
    <property type="entry name" value="HTH_trans_reg/aminotransferase"/>
</dbReference>
<feature type="domain" description="HTH gntR-type" evidence="6">
    <location>
        <begin position="23"/>
        <end position="91"/>
    </location>
</feature>
<dbReference type="EMBL" id="JAPJZH010000008">
    <property type="protein sequence ID" value="MDA4846487.1"/>
    <property type="molecule type" value="Genomic_DNA"/>
</dbReference>
<dbReference type="SUPFAM" id="SSF53383">
    <property type="entry name" value="PLP-dependent transferases"/>
    <property type="match status" value="1"/>
</dbReference>
<dbReference type="CDD" id="cd00609">
    <property type="entry name" value="AAT_like"/>
    <property type="match status" value="1"/>
</dbReference>
<proteinExistence type="inferred from homology"/>
<accession>A0ABT4VQX2</accession>
<dbReference type="PANTHER" id="PTHR46577">
    <property type="entry name" value="HTH-TYPE TRANSCRIPTIONAL REGULATORY PROTEIN GABR"/>
    <property type="match status" value="1"/>
</dbReference>
<dbReference type="Pfam" id="PF00392">
    <property type="entry name" value="GntR"/>
    <property type="match status" value="1"/>
</dbReference>
<protein>
    <submittedName>
        <fullName evidence="7">PLP-dependent aminotransferase family protein</fullName>
    </submittedName>
</protein>
<evidence type="ECO:0000313" key="8">
    <source>
        <dbReference type="Proteomes" id="UP001148313"/>
    </source>
</evidence>
<organism evidence="7 8">
    <name type="scientific">Hoeflea poritis</name>
    <dbReference type="NCBI Taxonomy" id="2993659"/>
    <lineage>
        <taxon>Bacteria</taxon>
        <taxon>Pseudomonadati</taxon>
        <taxon>Pseudomonadota</taxon>
        <taxon>Alphaproteobacteria</taxon>
        <taxon>Hyphomicrobiales</taxon>
        <taxon>Rhizobiaceae</taxon>
        <taxon>Hoeflea</taxon>
    </lineage>
</organism>
<sequence length="477" mass="51889">MNKPIKTGAGSSAAVAVDRNSTVPIFQQVYEGLRAQIVSGAFGNSGHLPPTRALAVELGVSRSTVVTAYDQLVAEGYAEGRQGSGYAVCQMGEVEFAAVAKQEGDKVVKQQNTGPKPFSPGVPDMRHFPHRQWARCVARVARNEPEALVARDEAFGDTRLRKAVCEHILQWRGVFAEPEQVLVTAGSGDALEICIRALARRGDRIGLEDPGYPQIRNFVTSLGMQPLWLPVGADGAELPPADDGISPGLVVLTPSQQYPLGGAMTQGRRLEYLNWAERAGGWIIEDDYDSEFRYAGRPIPALSGFDKNSRTIYAGSFSKIFSNNLRIGYLVIPQALLADFTDTLHRYGGKASIMPQRALAVFFEEGEFYRHLRRVRRIYSERRRVLIELLKAELGASIRIEDHQAGMQFVVSLPDSCDDIALSRAAAAGGLSVAALSSFYAGRSARKGLVLGFCAFTPEELQASVGILAPLVRRALP</sequence>
<evidence type="ECO:0000256" key="5">
    <source>
        <dbReference type="ARBA" id="ARBA00023163"/>
    </source>
</evidence>
<dbReference type="PRINTS" id="PR00035">
    <property type="entry name" value="HTHGNTR"/>
</dbReference>
<evidence type="ECO:0000256" key="2">
    <source>
        <dbReference type="ARBA" id="ARBA00022898"/>
    </source>
</evidence>